<organism evidence="3 4">
    <name type="scientific">Chaetomidium leptoderma</name>
    <dbReference type="NCBI Taxonomy" id="669021"/>
    <lineage>
        <taxon>Eukaryota</taxon>
        <taxon>Fungi</taxon>
        <taxon>Dikarya</taxon>
        <taxon>Ascomycota</taxon>
        <taxon>Pezizomycotina</taxon>
        <taxon>Sordariomycetes</taxon>
        <taxon>Sordariomycetidae</taxon>
        <taxon>Sordariales</taxon>
        <taxon>Chaetomiaceae</taxon>
        <taxon>Chaetomidium</taxon>
    </lineage>
</organism>
<reference evidence="3" key="1">
    <citation type="journal article" date="2023" name="Mol. Phylogenet. Evol.">
        <title>Genome-scale phylogeny and comparative genomics of the fungal order Sordariales.</title>
        <authorList>
            <person name="Hensen N."/>
            <person name="Bonometti L."/>
            <person name="Westerberg I."/>
            <person name="Brannstrom I.O."/>
            <person name="Guillou S."/>
            <person name="Cros-Aarteil S."/>
            <person name="Calhoun S."/>
            <person name="Haridas S."/>
            <person name="Kuo A."/>
            <person name="Mondo S."/>
            <person name="Pangilinan J."/>
            <person name="Riley R."/>
            <person name="LaButti K."/>
            <person name="Andreopoulos B."/>
            <person name="Lipzen A."/>
            <person name="Chen C."/>
            <person name="Yan M."/>
            <person name="Daum C."/>
            <person name="Ng V."/>
            <person name="Clum A."/>
            <person name="Steindorff A."/>
            <person name="Ohm R.A."/>
            <person name="Martin F."/>
            <person name="Silar P."/>
            <person name="Natvig D.O."/>
            <person name="Lalanne C."/>
            <person name="Gautier V."/>
            <person name="Ament-Velasquez S.L."/>
            <person name="Kruys A."/>
            <person name="Hutchinson M.I."/>
            <person name="Powell A.J."/>
            <person name="Barry K."/>
            <person name="Miller A.N."/>
            <person name="Grigoriev I.V."/>
            <person name="Debuchy R."/>
            <person name="Gladieux P."/>
            <person name="Hiltunen Thoren M."/>
            <person name="Johannesson H."/>
        </authorList>
    </citation>
    <scope>NUCLEOTIDE SEQUENCE</scope>
    <source>
        <strain evidence="3">CBS 538.74</strain>
    </source>
</reference>
<evidence type="ECO:0000313" key="4">
    <source>
        <dbReference type="Proteomes" id="UP001302745"/>
    </source>
</evidence>
<gene>
    <name evidence="3" type="ORF">C8A00DRAFT_30861</name>
</gene>
<dbReference type="Proteomes" id="UP001302745">
    <property type="component" value="Unassembled WGS sequence"/>
</dbReference>
<feature type="compositionally biased region" description="Basic and acidic residues" evidence="1">
    <location>
        <begin position="11"/>
        <end position="27"/>
    </location>
</feature>
<protein>
    <recommendedName>
        <fullName evidence="5">Acyltransferase 3 domain-containing protein</fullName>
    </recommendedName>
</protein>
<keyword evidence="4" id="KW-1185">Reference proteome</keyword>
<accession>A0AAN6VSW6</accession>
<keyword evidence="2" id="KW-0472">Membrane</keyword>
<keyword evidence="2" id="KW-0812">Transmembrane</keyword>
<feature type="transmembrane region" description="Helical" evidence="2">
    <location>
        <begin position="96"/>
        <end position="116"/>
    </location>
</feature>
<dbReference type="AlphaFoldDB" id="A0AAN6VSW6"/>
<dbReference type="EMBL" id="MU856871">
    <property type="protein sequence ID" value="KAK4156266.1"/>
    <property type="molecule type" value="Genomic_DNA"/>
</dbReference>
<feature type="region of interest" description="Disordered" evidence="1">
    <location>
        <begin position="1"/>
        <end position="29"/>
    </location>
</feature>
<proteinExistence type="predicted"/>
<evidence type="ECO:0008006" key="5">
    <source>
        <dbReference type="Google" id="ProtNLM"/>
    </source>
</evidence>
<comment type="caution">
    <text evidence="3">The sequence shown here is derived from an EMBL/GenBank/DDBJ whole genome shotgun (WGS) entry which is preliminary data.</text>
</comment>
<keyword evidence="2" id="KW-1133">Transmembrane helix</keyword>
<evidence type="ECO:0000256" key="1">
    <source>
        <dbReference type="SAM" id="MobiDB-lite"/>
    </source>
</evidence>
<sequence>MNNHATSTHGLHHEEKATLLSDEKPPSDDLENAARLATALNSRFPKWRKTHPAPLLLPLLRRTAIFLLPSFLQPPLSPSTPPPSSPHNKSKPNPTAYLDGLRGLAALIVFFCHYLYTSFTIAPGHGTAHSHHHLPELPYSPLSASSSPARPCT</sequence>
<evidence type="ECO:0000313" key="3">
    <source>
        <dbReference type="EMBL" id="KAK4156266.1"/>
    </source>
</evidence>
<evidence type="ECO:0000256" key="2">
    <source>
        <dbReference type="SAM" id="Phobius"/>
    </source>
</evidence>
<name>A0AAN6VSW6_9PEZI</name>
<reference evidence="3" key="2">
    <citation type="submission" date="2023-05" db="EMBL/GenBank/DDBJ databases">
        <authorList>
            <consortium name="Lawrence Berkeley National Laboratory"/>
            <person name="Steindorff A."/>
            <person name="Hensen N."/>
            <person name="Bonometti L."/>
            <person name="Westerberg I."/>
            <person name="Brannstrom I.O."/>
            <person name="Guillou S."/>
            <person name="Cros-Aarteil S."/>
            <person name="Calhoun S."/>
            <person name="Haridas S."/>
            <person name="Kuo A."/>
            <person name="Mondo S."/>
            <person name="Pangilinan J."/>
            <person name="Riley R."/>
            <person name="Labutti K."/>
            <person name="Andreopoulos B."/>
            <person name="Lipzen A."/>
            <person name="Chen C."/>
            <person name="Yanf M."/>
            <person name="Daum C."/>
            <person name="Ng V."/>
            <person name="Clum A."/>
            <person name="Ohm R."/>
            <person name="Martin F."/>
            <person name="Silar P."/>
            <person name="Natvig D."/>
            <person name="Lalanne C."/>
            <person name="Gautier V."/>
            <person name="Ament-Velasquez S.L."/>
            <person name="Kruys A."/>
            <person name="Hutchinson M.I."/>
            <person name="Powell A.J."/>
            <person name="Barry K."/>
            <person name="Miller A.N."/>
            <person name="Grigoriev I.V."/>
            <person name="Debuchy R."/>
            <person name="Gladieux P."/>
            <person name="Thoren M.H."/>
            <person name="Johannesson H."/>
        </authorList>
    </citation>
    <scope>NUCLEOTIDE SEQUENCE</scope>
    <source>
        <strain evidence="3">CBS 538.74</strain>
    </source>
</reference>